<comment type="caution">
    <text evidence="4">The sequence shown here is derived from an EMBL/GenBank/DDBJ whole genome shotgun (WGS) entry which is preliminary data.</text>
</comment>
<evidence type="ECO:0000313" key="4">
    <source>
        <dbReference type="EMBL" id="CAB3983691.1"/>
    </source>
</evidence>
<dbReference type="Gene3D" id="2.130.10.10">
    <property type="entry name" value="YVTN repeat-like/Quinoprotein amine dehydrogenase"/>
    <property type="match status" value="2"/>
</dbReference>
<gene>
    <name evidence="4" type="ORF">PACLA_8A072119</name>
</gene>
<dbReference type="SUPFAM" id="SSF82171">
    <property type="entry name" value="DPP6 N-terminal domain-like"/>
    <property type="match status" value="1"/>
</dbReference>
<dbReference type="Pfam" id="PF24883">
    <property type="entry name" value="NPHP3_N"/>
    <property type="match status" value="1"/>
</dbReference>
<dbReference type="EMBL" id="CACRXK020000644">
    <property type="protein sequence ID" value="CAB3983691.1"/>
    <property type="molecule type" value="Genomic_DNA"/>
</dbReference>
<dbReference type="Pfam" id="PF25521">
    <property type="entry name" value="WHD_TANC1"/>
    <property type="match status" value="1"/>
</dbReference>
<dbReference type="Proteomes" id="UP001152795">
    <property type="component" value="Unassembled WGS sequence"/>
</dbReference>
<evidence type="ECO:0000259" key="3">
    <source>
        <dbReference type="Pfam" id="PF25521"/>
    </source>
</evidence>
<proteinExistence type="predicted"/>
<keyword evidence="4" id="KW-0436">Ligase</keyword>
<dbReference type="InterPro" id="IPR015943">
    <property type="entry name" value="WD40/YVTN_repeat-like_dom_sf"/>
</dbReference>
<reference evidence="4" key="1">
    <citation type="submission" date="2020-04" db="EMBL/GenBank/DDBJ databases">
        <authorList>
            <person name="Alioto T."/>
            <person name="Alioto T."/>
            <person name="Gomez Garrido J."/>
        </authorList>
    </citation>
    <scope>NUCLEOTIDE SEQUENCE</scope>
    <source>
        <strain evidence="4">A484AB</strain>
    </source>
</reference>
<evidence type="ECO:0000256" key="1">
    <source>
        <dbReference type="ARBA" id="ARBA00022737"/>
    </source>
</evidence>
<accession>A0A6S7GEM4</accession>
<organism evidence="4 5">
    <name type="scientific">Paramuricea clavata</name>
    <name type="common">Red gorgonian</name>
    <name type="synonym">Violescent sea-whip</name>
    <dbReference type="NCBI Taxonomy" id="317549"/>
    <lineage>
        <taxon>Eukaryota</taxon>
        <taxon>Metazoa</taxon>
        <taxon>Cnidaria</taxon>
        <taxon>Anthozoa</taxon>
        <taxon>Octocorallia</taxon>
        <taxon>Malacalcyonacea</taxon>
        <taxon>Plexauridae</taxon>
        <taxon>Paramuricea</taxon>
    </lineage>
</organism>
<feature type="domain" description="Nephrocystin 3-like N-terminal" evidence="2">
    <location>
        <begin position="1"/>
        <end position="135"/>
    </location>
</feature>
<protein>
    <submittedName>
        <fullName evidence="4">E3 ubiquitin- ligase DZIP3</fullName>
    </submittedName>
</protein>
<dbReference type="InterPro" id="IPR058056">
    <property type="entry name" value="WH_TANC1/2"/>
</dbReference>
<dbReference type="Gene3D" id="3.40.50.300">
    <property type="entry name" value="P-loop containing nucleotide triphosphate hydrolases"/>
    <property type="match status" value="1"/>
</dbReference>
<keyword evidence="5" id="KW-1185">Reference proteome</keyword>
<dbReference type="PANTHER" id="PTHR10039">
    <property type="entry name" value="AMELOGENIN"/>
    <property type="match status" value="1"/>
</dbReference>
<dbReference type="PANTHER" id="PTHR10039:SF15">
    <property type="entry name" value="NACHT DOMAIN-CONTAINING PROTEIN"/>
    <property type="match status" value="1"/>
</dbReference>
<evidence type="ECO:0000313" key="5">
    <source>
        <dbReference type="Proteomes" id="UP001152795"/>
    </source>
</evidence>
<dbReference type="SUPFAM" id="SSF52540">
    <property type="entry name" value="P-loop containing nucleoside triphosphate hydrolases"/>
    <property type="match status" value="1"/>
</dbReference>
<sequence>MGKSTIAAVTCKRFSEHFGACHFFQYNNSRYNNPKFLLQSLASQLCHVIPEYKQNLTNNLFGNKAQLLDDQNVEGVFSILFNEPFSNIPDPGKHFLIVIDALDECRQEEKQKLVDLITKHFHKFPRFIRFLITTRSETDIARNFQELNPLFLEPDDERNLKDLRHFFENKLTTISEYVLREEILQEIVQKSEGLMLYASFLCKLSENGSIISNTENLPGGIEETYNRYFNRLEEELRNLGIDEKQILKFLSVMAVSKRPLPLALLERLLSSDKDLSIAGRTLRKLINCLSSLLMIKDESVSFFHKSVKDWLVRPNHDFTIMETYGHRTLADICVFQMETLKQNEVNPTFDLPIVYALQYGIQHMLEAEIKDMDCWTKLINTVIDLEILQASVCSDIYTTLSNLSRLESYNMCNSLICEETQTTIRTLISIIRKFTYILKDVPQSFLQHVVNENDEVLSPKASALLMTRYKGLAYFEAEDKTETIENALIGRTLTENKVLDIDISPSEDFLICGYAKGIELFSLPDFKPLWKIEDFVLERAADAFLREMYRIRPRCIVFHPAENTIFLGQLTPVLNFEGKFESGQIVCKEIPNKFTSCCFSHDNTKMVTNYASHMTVWNLLENKKIVSLSCRSELFSVLFSANDRFIGTTNIHELCVYDTENGYSMVSSSCGGYFVVLVSTFYSDSWYVLETSSEFHREYKIVKYDLTVTPGRPRIVGKFPGNARAAAKIQAANERNDFSWFLKVGFGYIFILSNDSILVSEIHEKEIKLFRLTELFQKPNKKVRGINWSLFLLFPKVFSVSVNGRYFYIHDEKTNFHIVKLGLPLSVKSIKFREAKDHWKRMNIFVPVTNGVFSCREVRSPSMKLFMRDSTFFVGIPELWNFGMTQRLASFPELSGTCECLSVSEDLVACIMASQVCFFNVLKTAIVAHTPFPEGISTSLREAEFEQMRVIACSSLYHVLLRYKESTYLLQYANSVDLNSCVLNNIMPEVVTGIRTACFSPNGQLLAIRFSYRETSVYVLDVATLNVRGRFSLYSEERSELEFVDEQHLLCRGYNDCLCLINVKTCNILTCFSLGLDNNLWRCGVFACRNIVGIIVYSTRFEKLKLIKLWLPQQRKDGNELLECSCCIHGGIINDLPISTEIPTARCRCSII</sequence>
<dbReference type="OrthoDB" id="5953391at2759"/>
<feature type="domain" description="TANC1/2-like winged helix" evidence="3">
    <location>
        <begin position="245"/>
        <end position="344"/>
    </location>
</feature>
<dbReference type="InterPro" id="IPR027417">
    <property type="entry name" value="P-loop_NTPase"/>
</dbReference>
<keyword evidence="1" id="KW-0677">Repeat</keyword>
<name>A0A6S7GEM4_PARCT</name>
<dbReference type="GO" id="GO:0016874">
    <property type="term" value="F:ligase activity"/>
    <property type="evidence" value="ECO:0007669"/>
    <property type="project" value="UniProtKB-KW"/>
</dbReference>
<evidence type="ECO:0000259" key="2">
    <source>
        <dbReference type="Pfam" id="PF24883"/>
    </source>
</evidence>
<dbReference type="AlphaFoldDB" id="A0A6S7GEM4"/>
<dbReference type="InterPro" id="IPR056884">
    <property type="entry name" value="NPHP3-like_N"/>
</dbReference>